<feature type="transmembrane region" description="Helical" evidence="2">
    <location>
        <begin position="191"/>
        <end position="208"/>
    </location>
</feature>
<feature type="transmembrane region" description="Helical" evidence="2">
    <location>
        <begin position="437"/>
        <end position="457"/>
    </location>
</feature>
<dbReference type="PANTHER" id="PTHR31610:SF0">
    <property type="entry name" value="SLC26A_SULP TRANSPORTER DOMAIN-CONTAINING PROTEIN"/>
    <property type="match status" value="1"/>
</dbReference>
<keyword evidence="2" id="KW-0812">Transmembrane</keyword>
<dbReference type="Proteomes" id="UP000604046">
    <property type="component" value="Unassembled WGS sequence"/>
</dbReference>
<dbReference type="PANTHER" id="PTHR31610">
    <property type="entry name" value="SLR0360 PROTEIN"/>
    <property type="match status" value="1"/>
</dbReference>
<feature type="transmembrane region" description="Helical" evidence="2">
    <location>
        <begin position="350"/>
        <end position="371"/>
    </location>
</feature>
<dbReference type="EMBL" id="CAJNDS010002385">
    <property type="protein sequence ID" value="CAE7457148.1"/>
    <property type="molecule type" value="Genomic_DNA"/>
</dbReference>
<organism evidence="3 4">
    <name type="scientific">Symbiodinium natans</name>
    <dbReference type="NCBI Taxonomy" id="878477"/>
    <lineage>
        <taxon>Eukaryota</taxon>
        <taxon>Sar</taxon>
        <taxon>Alveolata</taxon>
        <taxon>Dinophyceae</taxon>
        <taxon>Suessiales</taxon>
        <taxon>Symbiodiniaceae</taxon>
        <taxon>Symbiodinium</taxon>
    </lineage>
</organism>
<dbReference type="AlphaFoldDB" id="A0A812RZV9"/>
<feature type="transmembrane region" description="Helical" evidence="2">
    <location>
        <begin position="406"/>
        <end position="425"/>
    </location>
</feature>
<feature type="transmembrane region" description="Helical" evidence="2">
    <location>
        <begin position="53"/>
        <end position="79"/>
    </location>
</feature>
<evidence type="ECO:0000313" key="3">
    <source>
        <dbReference type="EMBL" id="CAE7457148.1"/>
    </source>
</evidence>
<name>A0A812RZV9_9DINO</name>
<feature type="region of interest" description="Disordered" evidence="1">
    <location>
        <begin position="569"/>
        <end position="597"/>
    </location>
</feature>
<keyword evidence="2" id="KW-1133">Transmembrane helix</keyword>
<feature type="compositionally biased region" description="Basic and acidic residues" evidence="1">
    <location>
        <begin position="575"/>
        <end position="597"/>
    </location>
</feature>
<feature type="transmembrane region" description="Helical" evidence="2">
    <location>
        <begin position="166"/>
        <end position="186"/>
    </location>
</feature>
<feature type="transmembrane region" description="Helical" evidence="2">
    <location>
        <begin position="464"/>
        <end position="480"/>
    </location>
</feature>
<gene>
    <name evidence="3" type="ORF">SNAT2548_LOCUS25255</name>
</gene>
<feature type="transmembrane region" description="Helical" evidence="2">
    <location>
        <begin position="12"/>
        <end position="33"/>
    </location>
</feature>
<proteinExistence type="predicted"/>
<dbReference type="OrthoDB" id="8068875at2759"/>
<evidence type="ECO:0000256" key="1">
    <source>
        <dbReference type="SAM" id="MobiDB-lite"/>
    </source>
</evidence>
<comment type="caution">
    <text evidence="3">The sequence shown here is derived from an EMBL/GenBank/DDBJ whole genome shotgun (WGS) entry which is preliminary data.</text>
</comment>
<accession>A0A812RZV9</accession>
<feature type="transmembrane region" description="Helical" evidence="2">
    <location>
        <begin position="140"/>
        <end position="160"/>
    </location>
</feature>
<feature type="transmembrane region" description="Helical" evidence="2">
    <location>
        <begin position="377"/>
        <end position="394"/>
    </location>
</feature>
<reference evidence="3" key="1">
    <citation type="submission" date="2021-02" db="EMBL/GenBank/DDBJ databases">
        <authorList>
            <person name="Dougan E. K."/>
            <person name="Rhodes N."/>
            <person name="Thang M."/>
            <person name="Chan C."/>
        </authorList>
    </citation>
    <scope>NUCLEOTIDE SEQUENCE</scope>
</reference>
<evidence type="ECO:0000313" key="4">
    <source>
        <dbReference type="Proteomes" id="UP000604046"/>
    </source>
</evidence>
<keyword evidence="2" id="KW-0472">Membrane</keyword>
<evidence type="ECO:0000256" key="2">
    <source>
        <dbReference type="SAM" id="Phobius"/>
    </source>
</evidence>
<protein>
    <submittedName>
        <fullName evidence="3">Uncharacterized protein</fullName>
    </submittedName>
</protein>
<sequence>MYRLLPFKLGEINCGLNLLCQISGTMVGLIGAMQKVLSAPYKDTADTPAMDNFITQVLYGRVVPGMCITMIFGNFYYAWMAVRLMRKEKHTNVCTLPYGINTPAAFAFVFSIVSKAAQTAANEGLGWEEGIMHAWRVGCVANLVSGAIATLCGFAGPLIVRVAPQASLMMALAGLGFTWLGLAQIIEVFKAGHLGLLPLGVALVLFFGDVKTSPLPSAIIVMLVGCLTGWLSCEGWPEGSAHPVGGTGQAVLEAFDNFGFYMPAFLDGASFSAIPQVLLENMAVILPVAFVGAVNTLVSVYAAHSVGDMYPIRECLVVDGLTTIVAGLFGSPFGTCVYCGQPQFKAQGGVIYYSFLNCIAFCVLAATGLFAAINAFIPPWGIAPIILFVGLAICQDAFDIIKPRHLPAAIIGLFPAAADWILSIWPHEPKPPAGLAALAHGSLLVCIAWVAMGVFLIDRNFLKAAIWALVAMCISGLGLMHEETADLTFKTFAGAPGQNFGTSAGGYMMGYATLAALFGVLLLLRRLGCTRIPGIFVEKEDTAEQEAEEMAERCLSRQHSHVRTALFSNMPAEGHQLHEDEVSSESKDSEPKGADCV</sequence>
<feature type="transmembrane region" description="Helical" evidence="2">
    <location>
        <begin position="500"/>
        <end position="524"/>
    </location>
</feature>
<feature type="transmembrane region" description="Helical" evidence="2">
    <location>
        <begin position="284"/>
        <end position="304"/>
    </location>
</feature>
<feature type="transmembrane region" description="Helical" evidence="2">
    <location>
        <begin position="214"/>
        <end position="233"/>
    </location>
</feature>
<feature type="transmembrane region" description="Helical" evidence="2">
    <location>
        <begin position="316"/>
        <end position="338"/>
    </location>
</feature>
<keyword evidence="4" id="KW-1185">Reference proteome</keyword>